<feature type="compositionally biased region" description="Gly residues" evidence="1">
    <location>
        <begin position="86"/>
        <end position="97"/>
    </location>
</feature>
<organism evidence="2 3">
    <name type="scientific">Brachybacterium paraconglomeratum</name>
    <dbReference type="NCBI Taxonomy" id="173362"/>
    <lineage>
        <taxon>Bacteria</taxon>
        <taxon>Bacillati</taxon>
        <taxon>Actinomycetota</taxon>
        <taxon>Actinomycetes</taxon>
        <taxon>Micrococcales</taxon>
        <taxon>Dermabacteraceae</taxon>
        <taxon>Brachybacterium</taxon>
    </lineage>
</organism>
<comment type="caution">
    <text evidence="2">The sequence shown here is derived from an EMBL/GenBank/DDBJ whole genome shotgun (WGS) entry which is preliminary data.</text>
</comment>
<reference evidence="2 3" key="1">
    <citation type="submission" date="2018-07" db="EMBL/GenBank/DDBJ databases">
        <title>Brachybacteriurn paraconglorneratum KCTC 9916.</title>
        <authorList>
            <person name="Li Y."/>
        </authorList>
    </citation>
    <scope>NUCLEOTIDE SEQUENCE [LARGE SCALE GENOMIC DNA]</scope>
    <source>
        <strain evidence="2 3">KCTC 9916</strain>
    </source>
</reference>
<accession>A0A3R8RRG8</accession>
<dbReference type="GeneID" id="78119506"/>
<dbReference type="Proteomes" id="UP000274327">
    <property type="component" value="Unassembled WGS sequence"/>
</dbReference>
<dbReference type="RefSeq" id="WP_126984374.1">
    <property type="nucleotide sequence ID" value="NZ_ML133851.1"/>
</dbReference>
<name>A0A3R8RRG8_9MICO</name>
<evidence type="ECO:0000313" key="3">
    <source>
        <dbReference type="Proteomes" id="UP000274327"/>
    </source>
</evidence>
<dbReference type="Gene3D" id="1.10.287.1060">
    <property type="entry name" value="ESAT-6-like"/>
    <property type="match status" value="1"/>
</dbReference>
<evidence type="ECO:0000256" key="1">
    <source>
        <dbReference type="SAM" id="MobiDB-lite"/>
    </source>
</evidence>
<feature type="compositionally biased region" description="Basic and acidic residues" evidence="1">
    <location>
        <begin position="67"/>
        <end position="76"/>
    </location>
</feature>
<feature type="region of interest" description="Disordered" evidence="1">
    <location>
        <begin position="64"/>
        <end position="106"/>
    </location>
</feature>
<evidence type="ECO:0008006" key="4">
    <source>
        <dbReference type="Google" id="ProtNLM"/>
    </source>
</evidence>
<dbReference type="AlphaFoldDB" id="A0A3R8RRG8"/>
<keyword evidence="3" id="KW-1185">Reference proteome</keyword>
<evidence type="ECO:0000313" key="2">
    <source>
        <dbReference type="EMBL" id="RRR19925.1"/>
    </source>
</evidence>
<proteinExistence type="predicted"/>
<sequence>MTFQGADTDQLRATATAFERGATSLETLLTTLSGVVSAVDWQGPDADRFRSDFERLVQQADVTASDVAERGSRLEQEAEEQDEASSGGGAGADAGPGGPTPLDRIRRIFGGLSSSDGTSDAEEKFREVSKEIFNKVADKVGDSRELPTWARRLTKGVAAGVNVYPEMEEMYQHLAAGETGLAIGDGFEIVWGAAPHPVAALGSMANEEFTGPGEDATSPFEKWGQIQEESFGARYGEKVGGDISHLLGFEDEGTMDNLITSGGGVAGWTTFSAFGPTGFLNQASGVWNSRD</sequence>
<gene>
    <name evidence="2" type="ORF">DS079_00480</name>
</gene>
<dbReference type="EMBL" id="QOCI01000001">
    <property type="protein sequence ID" value="RRR19925.1"/>
    <property type="molecule type" value="Genomic_DNA"/>
</dbReference>
<protein>
    <recommendedName>
        <fullName evidence="4">WXG100 family type VII secretion target</fullName>
    </recommendedName>
</protein>